<reference evidence="7 8" key="2">
    <citation type="submission" date="2024-05" db="EMBL/GenBank/DDBJ databases">
        <authorList>
            <person name="Chen Y."/>
            <person name="Shah S."/>
            <person name="Dougan E. K."/>
            <person name="Thang M."/>
            <person name="Chan C."/>
        </authorList>
    </citation>
    <scope>NUCLEOTIDE SEQUENCE [LARGE SCALE GENOMIC DNA]</scope>
</reference>
<accession>A0A9P1GSN6</accession>
<feature type="compositionally biased region" description="Pro residues" evidence="4">
    <location>
        <begin position="412"/>
        <end position="424"/>
    </location>
</feature>
<feature type="compositionally biased region" description="Basic residues" evidence="4">
    <location>
        <begin position="377"/>
        <end position="390"/>
    </location>
</feature>
<dbReference type="EMBL" id="CAMXCT010006790">
    <property type="protein sequence ID" value="CAI4020117.1"/>
    <property type="molecule type" value="Genomic_DNA"/>
</dbReference>
<feature type="compositionally biased region" description="Basic and acidic residues" evidence="4">
    <location>
        <begin position="395"/>
        <end position="411"/>
    </location>
</feature>
<evidence type="ECO:0000259" key="5">
    <source>
        <dbReference type="Pfam" id="PF02902"/>
    </source>
</evidence>
<dbReference type="InterPro" id="IPR003653">
    <property type="entry name" value="Peptidase_C48_C"/>
</dbReference>
<keyword evidence="2 7" id="KW-0645">Protease</keyword>
<dbReference type="GO" id="GO:0006508">
    <property type="term" value="P:proteolysis"/>
    <property type="evidence" value="ECO:0007669"/>
    <property type="project" value="UniProtKB-KW"/>
</dbReference>
<reference evidence="6" key="1">
    <citation type="submission" date="2022-10" db="EMBL/GenBank/DDBJ databases">
        <authorList>
            <person name="Chen Y."/>
            <person name="Dougan E. K."/>
            <person name="Chan C."/>
            <person name="Rhodes N."/>
            <person name="Thang M."/>
        </authorList>
    </citation>
    <scope>NUCLEOTIDE SEQUENCE</scope>
</reference>
<gene>
    <name evidence="6" type="ORF">C1SCF055_LOCUS44560</name>
</gene>
<sequence length="900" mass="101294">MKGILIVPGAHASLDNISAAGGWVEDDVFTYMGQTRKHPRQGWQSIGRMEKDQGIRSAFVQAFLGIQPAGIEHGWHYFELGHQGHGQGASSGITSKRLFLSCVFIRGDEHAHEASCSVMAKMTAAMQPTDIDFSHQFKSPIREQVNECNRKGTEAIRSDPAAPSEIYKMSLKDVASCIDHAMQIMIDKNHEDNWVLAGMRRNGFLAVRPDENGHLKWCGDQSWCASMPLGSSRIPASWLENRLADIQQDGAHVPEPIWNRMSGATELADLIEWSYHQQEHANADMDINIEAADEACQDRRDKMREKRKQRKIRMEAKKQITHEEREKINQDLQSKSRYEAMMSIVPSAKTLKPSVLKKNKLKNKLKSTKEGITDQKKGKKQLLKNQKRKAAAQALKDKKAADENADSHEKLPPLPPPPDAPPSDTPAISEELLKGTFRIVSDEASHALYGRQGSVMSIGNEKYQLLLQKKKAQQKEQLTWAPLAQLHEIDENLPVWAWQQISLSRYLRSEILKDSGTISPDVTTFPAWDAVEILQEKILPAGGLEAQSIICAYHFLCMTLNKKQSGAYSGFHMISPILPASARLQMHEGIDSEKTLKAFRHEMSNKNQVHLFPLNSAQHWALMVLDLPQKGIRYYDSINGDMNEGCLALAEIMLGYLMEHDIINGDMFLDHPGITRSNSVRQPLQSNICGHDVLAFMEEEMCRSEYGPAATEHPSAAASAWHSSRLAKLTQALQVELEKMKIEIVSEHQKLEAQGEKLHKERMKQYELAKKRLSQGHELTALMEEAYQQIHEHKKILVCPTIASLMVAVFICGIFSPGHPHVFHRLGITGNQLHEVPSFRSCCHIFFRHIFLRGSCFFDSLCHLAWQAWHLAASTIVSRGRGGTWRHPQSFRVAGVALGE</sequence>
<feature type="compositionally biased region" description="Basic and acidic residues" evidence="4">
    <location>
        <begin position="367"/>
        <end position="376"/>
    </location>
</feature>
<dbReference type="Pfam" id="PF02902">
    <property type="entry name" value="Peptidase_C48"/>
    <property type="match status" value="1"/>
</dbReference>
<dbReference type="OrthoDB" id="1939479at2759"/>
<dbReference type="Gene3D" id="3.40.395.10">
    <property type="entry name" value="Adenoviral Proteinase, Chain A"/>
    <property type="match status" value="1"/>
</dbReference>
<proteinExistence type="inferred from homology"/>
<evidence type="ECO:0000313" key="6">
    <source>
        <dbReference type="EMBL" id="CAI4020117.1"/>
    </source>
</evidence>
<dbReference type="EMBL" id="CAMXCT020006790">
    <property type="protein sequence ID" value="CAL1173492.1"/>
    <property type="molecule type" value="Genomic_DNA"/>
</dbReference>
<dbReference type="GO" id="GO:0008234">
    <property type="term" value="F:cysteine-type peptidase activity"/>
    <property type="evidence" value="ECO:0007669"/>
    <property type="project" value="InterPro"/>
</dbReference>
<keyword evidence="8" id="KW-1185">Reference proteome</keyword>
<feature type="domain" description="Ubiquitin-like protease family profile" evidence="5">
    <location>
        <begin position="602"/>
        <end position="704"/>
    </location>
</feature>
<dbReference type="SUPFAM" id="SSF54001">
    <property type="entry name" value="Cysteine proteinases"/>
    <property type="match status" value="1"/>
</dbReference>
<dbReference type="InterPro" id="IPR038765">
    <property type="entry name" value="Papain-like_cys_pep_sf"/>
</dbReference>
<evidence type="ECO:0000256" key="2">
    <source>
        <dbReference type="ARBA" id="ARBA00022670"/>
    </source>
</evidence>
<dbReference type="Proteomes" id="UP001152797">
    <property type="component" value="Unassembled WGS sequence"/>
</dbReference>
<evidence type="ECO:0000313" key="7">
    <source>
        <dbReference type="EMBL" id="CAL4807429.1"/>
    </source>
</evidence>
<dbReference type="EMBL" id="CAMXCT030006790">
    <property type="protein sequence ID" value="CAL4807429.1"/>
    <property type="molecule type" value="Genomic_DNA"/>
</dbReference>
<organism evidence="6">
    <name type="scientific">Cladocopium goreaui</name>
    <dbReference type="NCBI Taxonomy" id="2562237"/>
    <lineage>
        <taxon>Eukaryota</taxon>
        <taxon>Sar</taxon>
        <taxon>Alveolata</taxon>
        <taxon>Dinophyceae</taxon>
        <taxon>Suessiales</taxon>
        <taxon>Symbiodiniaceae</taxon>
        <taxon>Cladocopium</taxon>
    </lineage>
</organism>
<comment type="caution">
    <text evidence="6">The sequence shown here is derived from an EMBL/GenBank/DDBJ whole genome shotgun (WGS) entry which is preliminary data.</text>
</comment>
<name>A0A9P1GSN6_9DINO</name>
<evidence type="ECO:0000313" key="8">
    <source>
        <dbReference type="Proteomes" id="UP001152797"/>
    </source>
</evidence>
<feature type="region of interest" description="Disordered" evidence="4">
    <location>
        <begin position="366"/>
        <end position="427"/>
    </location>
</feature>
<dbReference type="AlphaFoldDB" id="A0A9P1GSN6"/>
<protein>
    <submittedName>
        <fullName evidence="7">Ubiquitin-like protease family profile domain-containing protein</fullName>
    </submittedName>
</protein>
<comment type="similarity">
    <text evidence="1">Belongs to the peptidase C48 family.</text>
</comment>
<evidence type="ECO:0000256" key="1">
    <source>
        <dbReference type="ARBA" id="ARBA00005234"/>
    </source>
</evidence>
<keyword evidence="3" id="KW-0378">Hydrolase</keyword>
<evidence type="ECO:0000256" key="4">
    <source>
        <dbReference type="SAM" id="MobiDB-lite"/>
    </source>
</evidence>
<evidence type="ECO:0000256" key="3">
    <source>
        <dbReference type="ARBA" id="ARBA00022801"/>
    </source>
</evidence>